<evidence type="ECO:0000256" key="3">
    <source>
        <dbReference type="ARBA" id="ARBA00023157"/>
    </source>
</evidence>
<name>A7HUX8_PARL1</name>
<reference evidence="6 7" key="1">
    <citation type="journal article" date="2011" name="Stand. Genomic Sci.">
        <title>Complete genome sequence of Parvibaculum lavamentivorans type strain (DS-1(T)).</title>
        <authorList>
            <person name="Schleheck D."/>
            <person name="Weiss M."/>
            <person name="Pitluck S."/>
            <person name="Bruce D."/>
            <person name="Land M.L."/>
            <person name="Han S."/>
            <person name="Saunders E."/>
            <person name="Tapia R."/>
            <person name="Detter C."/>
            <person name="Brettin T."/>
            <person name="Han J."/>
            <person name="Woyke T."/>
            <person name="Goodwin L."/>
            <person name="Pennacchio L."/>
            <person name="Nolan M."/>
            <person name="Cook A.M."/>
            <person name="Kjelleberg S."/>
            <person name="Thomas T."/>
        </authorList>
    </citation>
    <scope>NUCLEOTIDE SEQUENCE [LARGE SCALE GENOMIC DNA]</scope>
    <source>
        <strain evidence="7">DS-1 / DSM 13023 / NCIMB 13966</strain>
    </source>
</reference>
<dbReference type="GO" id="GO:0004064">
    <property type="term" value="F:arylesterase activity"/>
    <property type="evidence" value="ECO:0007669"/>
    <property type="project" value="UniProtKB-EC"/>
</dbReference>
<dbReference type="Gene3D" id="2.120.10.30">
    <property type="entry name" value="TolB, C-terminal domain"/>
    <property type="match status" value="1"/>
</dbReference>
<comment type="similarity">
    <text evidence="1">Belongs to the paraoxonase family.</text>
</comment>
<evidence type="ECO:0000313" key="6">
    <source>
        <dbReference type="EMBL" id="ABS63711.1"/>
    </source>
</evidence>
<evidence type="ECO:0000313" key="7">
    <source>
        <dbReference type="Proteomes" id="UP000006377"/>
    </source>
</evidence>
<dbReference type="InterPro" id="IPR051288">
    <property type="entry name" value="Serum_paraoxonase/arylesterase"/>
</dbReference>
<sequence length="363" mass="38820">MSRHWQIAGYVVLALVVIVSVLTWRFLSASGYFTGIRQEIAADCRAIEAMPGPEDIAIDHERGLAYISAYDRRAVRSGAPGGQGVRGGIYVIDLKQPEAEWAFYPVTPPMPADFRPHGISLYMGESGALRLFAVNHPAGGGEAVEIFDVAEDGSLSHARSVTDPLFVSLNDVVGVGTDSFYATNDHGSGGISRMLDDALLLRNANVVYFDGEAARIAADTLSYPNGVNVSPDGATLYVASTLGMSLNIYKRDTETGNLTPFDHVRLGTGVDNIDVLPDGTLLIGAHPKLLDFLAHASDPAELSPSQVVRIEPGEKKAGTIYLNFGEEISGISTAAGYGDKMLLGQVFEPQLLVCDQSSEIRAY</sequence>
<dbReference type="SUPFAM" id="SSF63829">
    <property type="entry name" value="Calcium-dependent phosphotriesterase"/>
    <property type="match status" value="1"/>
</dbReference>
<protein>
    <submittedName>
        <fullName evidence="6">Arylesterase</fullName>
        <ecNumber evidence="6">3.1.1.2</ecNumber>
    </submittedName>
</protein>
<dbReference type="EC" id="3.1.1.2" evidence="6"/>
<feature type="transmembrane region" description="Helical" evidence="5">
    <location>
        <begin position="7"/>
        <end position="27"/>
    </location>
</feature>
<evidence type="ECO:0000256" key="4">
    <source>
        <dbReference type="ARBA" id="ARBA00023180"/>
    </source>
</evidence>
<dbReference type="Proteomes" id="UP000006377">
    <property type="component" value="Chromosome"/>
</dbReference>
<dbReference type="HOGENOM" id="CLU_049839_0_1_5"/>
<keyword evidence="7" id="KW-1185">Reference proteome</keyword>
<proteinExistence type="inferred from homology"/>
<organism evidence="6 7">
    <name type="scientific">Parvibaculum lavamentivorans (strain DS-1 / DSM 13023 / NCIMB 13966)</name>
    <dbReference type="NCBI Taxonomy" id="402881"/>
    <lineage>
        <taxon>Bacteria</taxon>
        <taxon>Pseudomonadati</taxon>
        <taxon>Pseudomonadota</taxon>
        <taxon>Alphaproteobacteria</taxon>
        <taxon>Hyphomicrobiales</taxon>
        <taxon>Parvibaculaceae</taxon>
        <taxon>Parvibaculum</taxon>
    </lineage>
</organism>
<evidence type="ECO:0000256" key="5">
    <source>
        <dbReference type="SAM" id="Phobius"/>
    </source>
</evidence>
<dbReference type="InterPro" id="IPR011042">
    <property type="entry name" value="6-blade_b-propeller_TolB-like"/>
</dbReference>
<keyword evidence="3" id="KW-1015">Disulfide bond</keyword>
<dbReference type="InterPro" id="IPR002640">
    <property type="entry name" value="Arylesterase"/>
</dbReference>
<dbReference type="eggNOG" id="COG3386">
    <property type="taxonomic scope" value="Bacteria"/>
</dbReference>
<dbReference type="KEGG" id="pla:Plav_2097"/>
<keyword evidence="5" id="KW-0472">Membrane</keyword>
<keyword evidence="2 6" id="KW-0378">Hydrolase</keyword>
<keyword evidence="5" id="KW-1133">Transmembrane helix</keyword>
<dbReference type="STRING" id="402881.Plav_2097"/>
<evidence type="ECO:0000256" key="2">
    <source>
        <dbReference type="ARBA" id="ARBA00022801"/>
    </source>
</evidence>
<accession>A7HUX8</accession>
<keyword evidence="5" id="KW-0812">Transmembrane</keyword>
<dbReference type="Pfam" id="PF01731">
    <property type="entry name" value="Arylesterase"/>
    <property type="match status" value="1"/>
</dbReference>
<gene>
    <name evidence="6" type="ordered locus">Plav_2097</name>
</gene>
<evidence type="ECO:0000256" key="1">
    <source>
        <dbReference type="ARBA" id="ARBA00008595"/>
    </source>
</evidence>
<dbReference type="EMBL" id="CP000774">
    <property type="protein sequence ID" value="ABS63711.1"/>
    <property type="molecule type" value="Genomic_DNA"/>
</dbReference>
<keyword evidence="4" id="KW-0325">Glycoprotein</keyword>
<dbReference type="AlphaFoldDB" id="A7HUX8"/>
<dbReference type="RefSeq" id="WP_012111015.1">
    <property type="nucleotide sequence ID" value="NC_009719.1"/>
</dbReference>
<dbReference type="PANTHER" id="PTHR11799:SF12">
    <property type="entry name" value="PARAOXONASE-RELATED"/>
    <property type="match status" value="1"/>
</dbReference>
<dbReference type="PANTHER" id="PTHR11799">
    <property type="entry name" value="PARAOXONASE"/>
    <property type="match status" value="1"/>
</dbReference>